<feature type="domain" description="Glycoside hydrolase family 57 N-terminal" evidence="6">
    <location>
        <begin position="35"/>
        <end position="450"/>
    </location>
</feature>
<keyword evidence="5" id="KW-1133">Transmembrane helix</keyword>
<accession>A0A7C1CDR4</accession>
<dbReference type="InterPro" id="IPR052046">
    <property type="entry name" value="GH57_Enzymes"/>
</dbReference>
<dbReference type="EMBL" id="DSAY01000070">
    <property type="protein sequence ID" value="HDP14855.1"/>
    <property type="molecule type" value="Genomic_DNA"/>
</dbReference>
<dbReference type="InterPro" id="IPR004300">
    <property type="entry name" value="Glyco_hydro_57_N"/>
</dbReference>
<sequence>MDKKLVMLVLLALLIVQPFALYVSAQETKPLYVSIIWHYHQPWYYDADGKAFILPWTRMHAVGNYYKMAYILSKYPSVKATFTFSGSLVQQILDYNQGIKDYRQILSEKIATGASLSTDEKFSMLVMPGGFFDVNWERVVNVVPRYTELRDRAQSALSKYRYLPEQDYKAKVVSEFTDQDFVDLAVLFNLFWIDPEVLREQYPQVYTLRQQALSGGKGFTRQQLQDILSVHKDLLGKVLGIYGTLASKGQIELIPVPYSHPLAPILADFGLQDDVRLHVSLSTQLFQKVFNYKPKGIWPAEQAVNDQVLNIFASEGYLWTVTDESLLVKAGLDPSDPNVGMRGWYATYGGSKIYVFFRNHELSDLIGFQYSRQDPKQAAQDFVNRLLNLAKKSDGTNIIVIALDGENPWENYQEFGDTFLEALYSLLSDYQSKGILVTTTPAEYLSKFSSTTRELPLKTYKYLDLAGRDISDVPLSYTDDAYTSLPRKDVLGRIPEGSWSGGELAVWIGQRQENAAWMMLIKTRNDVLQKLGVSRLQDALSINPNVVEDILRAEASDWTFWYGGDMGGGFPANPMYKGYLRKAYIDAGMTPPDYLLTQFNPDATPVGVLNTNTPKPPSVEPKLDGVLAPGEWNGALNMSMGNKVAKSILVSPTGNGLYLAVVPVDKSVLSRPSVAIGIYTTATSRSVSPMHPGFNSFPRYSKLDLGMGLFYEILIYPANSTMIISAADGKGGWTPLFYGSASVNDVVEAYVPWSNLALSQGELVYISAVTYDSGNIAEYSTRIGQVYQLVVPRATTVAGAKTVFEASDPEGDDDGAGGYKYPKADVFVPGVFDLTKVRVLDTGTSLVFEVYVKNLGGNPWGGPNGFCLQLAHIYIHTTLKFPGRTDTFGLNVNLTDDSAWHIAILLAPGWGSDPVPNGEKSGIYLSDGTVYVQDGNRFKVYADPARNAIIAEVSKSILPDAGNASKWVYTVALTSYDGYGPQKIRPFGLDPDVWVVGAGAKHAKAVLFNVIPRIMDLLAPTAEDQYSQLNSYVADKEAKPAKIHGISAVSTQQAGDQLINQLKAQLDAVTKERDNLKSQVQDLQGQLSSLQAQIAQLQSQLQAMQASGVGREEVTRSLLVGLVAGILLGAGIGILLRHKKEEQKQTK</sequence>
<keyword evidence="2 3" id="KW-0119">Carbohydrate metabolism</keyword>
<feature type="domain" description="Glucodextranase-like C-terminal" evidence="7">
    <location>
        <begin position="803"/>
        <end position="1039"/>
    </location>
</feature>
<dbReference type="Gene3D" id="6.10.250.3050">
    <property type="match status" value="1"/>
</dbReference>
<evidence type="ECO:0000313" key="8">
    <source>
        <dbReference type="EMBL" id="HDP14855.1"/>
    </source>
</evidence>
<keyword evidence="5" id="KW-0812">Transmembrane</keyword>
<dbReference type="AlphaFoldDB" id="A0A7C1CDR4"/>
<dbReference type="GO" id="GO:0003824">
    <property type="term" value="F:catalytic activity"/>
    <property type="evidence" value="ECO:0007669"/>
    <property type="project" value="InterPro"/>
</dbReference>
<organism evidence="8">
    <name type="scientific">Thermofilum adornatum</name>
    <dbReference type="NCBI Taxonomy" id="1365176"/>
    <lineage>
        <taxon>Archaea</taxon>
        <taxon>Thermoproteota</taxon>
        <taxon>Thermoprotei</taxon>
        <taxon>Thermofilales</taxon>
        <taxon>Thermofilaceae</taxon>
        <taxon>Thermofilum</taxon>
    </lineage>
</organism>
<dbReference type="GO" id="GO:0005975">
    <property type="term" value="P:carbohydrate metabolic process"/>
    <property type="evidence" value="ECO:0007669"/>
    <property type="project" value="InterPro"/>
</dbReference>
<evidence type="ECO:0000259" key="7">
    <source>
        <dbReference type="Pfam" id="PF09985"/>
    </source>
</evidence>
<dbReference type="CDD" id="cd10796">
    <property type="entry name" value="GH57N_APU"/>
    <property type="match status" value="1"/>
</dbReference>
<dbReference type="SUPFAM" id="SSF49344">
    <property type="entry name" value="CBD9-like"/>
    <property type="match status" value="1"/>
</dbReference>
<comment type="caution">
    <text evidence="8">The sequence shown here is derived from an EMBL/GenBank/DDBJ whole genome shotgun (WGS) entry which is preliminary data.</text>
</comment>
<dbReference type="InterPro" id="IPR019248">
    <property type="entry name" value="Glucodextran_C"/>
</dbReference>
<dbReference type="PANTHER" id="PTHR36306">
    <property type="entry name" value="ALPHA-AMYLASE-RELATED-RELATED"/>
    <property type="match status" value="1"/>
</dbReference>
<comment type="similarity">
    <text evidence="1 3">Belongs to the glycosyl hydrolase 57 family.</text>
</comment>
<dbReference type="Gene3D" id="2.60.40.1190">
    <property type="match status" value="1"/>
</dbReference>
<evidence type="ECO:0000259" key="6">
    <source>
        <dbReference type="Pfam" id="PF03065"/>
    </source>
</evidence>
<keyword evidence="5" id="KW-0472">Membrane</keyword>
<dbReference type="InterPro" id="IPR027291">
    <property type="entry name" value="Glyco_hydro_38_N_sf"/>
</dbReference>
<dbReference type="CDD" id="cd09626">
    <property type="entry name" value="DOMON_glucodextranase_like"/>
    <property type="match status" value="1"/>
</dbReference>
<proteinExistence type="inferred from homology"/>
<gene>
    <name evidence="8" type="ORF">ENN26_03645</name>
</gene>
<dbReference type="Gene3D" id="3.20.110.10">
    <property type="entry name" value="Glycoside hydrolase 38, N terminal domain"/>
    <property type="match status" value="1"/>
</dbReference>
<evidence type="ECO:0000256" key="5">
    <source>
        <dbReference type="SAM" id="Phobius"/>
    </source>
</evidence>
<dbReference type="Pfam" id="PF09985">
    <property type="entry name" value="Glucodextran_C"/>
    <property type="match status" value="1"/>
</dbReference>
<dbReference type="PANTHER" id="PTHR36306:SF1">
    <property type="entry name" value="ALPHA-AMYLASE-RELATED"/>
    <property type="match status" value="1"/>
</dbReference>
<protein>
    <submittedName>
        <fullName evidence="8">Pullulanase</fullName>
    </submittedName>
</protein>
<dbReference type="InterPro" id="IPR011330">
    <property type="entry name" value="Glyco_hydro/deAcase_b/a-brl"/>
</dbReference>
<name>A0A7C1CDR4_9CREN</name>
<keyword evidence="4" id="KW-0175">Coiled coil</keyword>
<dbReference type="SUPFAM" id="SSF88713">
    <property type="entry name" value="Glycoside hydrolase/deacetylase"/>
    <property type="match status" value="1"/>
</dbReference>
<evidence type="ECO:0000256" key="4">
    <source>
        <dbReference type="SAM" id="Coils"/>
    </source>
</evidence>
<dbReference type="Pfam" id="PF03065">
    <property type="entry name" value="Glyco_hydro_57"/>
    <property type="match status" value="1"/>
</dbReference>
<reference evidence="8" key="1">
    <citation type="journal article" date="2020" name="mSystems">
        <title>Genome- and Community-Level Interaction Insights into Carbon Utilization and Element Cycling Functions of Hydrothermarchaeota in Hydrothermal Sediment.</title>
        <authorList>
            <person name="Zhou Z."/>
            <person name="Liu Y."/>
            <person name="Xu W."/>
            <person name="Pan J."/>
            <person name="Luo Z.H."/>
            <person name="Li M."/>
        </authorList>
    </citation>
    <scope>NUCLEOTIDE SEQUENCE [LARGE SCALE GENOMIC DNA]</scope>
    <source>
        <strain evidence="8">SpSt-116</strain>
    </source>
</reference>
<evidence type="ECO:0000256" key="1">
    <source>
        <dbReference type="ARBA" id="ARBA00006821"/>
    </source>
</evidence>
<evidence type="ECO:0000256" key="3">
    <source>
        <dbReference type="RuleBase" id="RU361196"/>
    </source>
</evidence>
<feature type="transmembrane region" description="Helical" evidence="5">
    <location>
        <begin position="1118"/>
        <end position="1136"/>
    </location>
</feature>
<evidence type="ECO:0000256" key="2">
    <source>
        <dbReference type="ARBA" id="ARBA00023277"/>
    </source>
</evidence>
<feature type="coiled-coil region" evidence="4">
    <location>
        <begin position="1059"/>
        <end position="1107"/>
    </location>
</feature>